<organism evidence="3 4">
    <name type="scientific">Caenorhabditis auriculariae</name>
    <dbReference type="NCBI Taxonomy" id="2777116"/>
    <lineage>
        <taxon>Eukaryota</taxon>
        <taxon>Metazoa</taxon>
        <taxon>Ecdysozoa</taxon>
        <taxon>Nematoda</taxon>
        <taxon>Chromadorea</taxon>
        <taxon>Rhabditida</taxon>
        <taxon>Rhabditina</taxon>
        <taxon>Rhabditomorpha</taxon>
        <taxon>Rhabditoidea</taxon>
        <taxon>Rhabditidae</taxon>
        <taxon>Peloderinae</taxon>
        <taxon>Caenorhabditis</taxon>
    </lineage>
</organism>
<dbReference type="Pfam" id="PF14705">
    <property type="entry name" value="Costars"/>
    <property type="match status" value="1"/>
</dbReference>
<dbReference type="GO" id="GO:0045944">
    <property type="term" value="P:positive regulation of transcription by RNA polymerase II"/>
    <property type="evidence" value="ECO:0007669"/>
    <property type="project" value="TreeGrafter"/>
</dbReference>
<dbReference type="PANTHER" id="PTHR22739:SF7">
    <property type="entry name" value="EG:152A3.3 PROTEIN-RELATED"/>
    <property type="match status" value="1"/>
</dbReference>
<feature type="region of interest" description="Disordered" evidence="1">
    <location>
        <begin position="166"/>
        <end position="192"/>
    </location>
</feature>
<keyword evidence="4" id="KW-1185">Reference proteome</keyword>
<evidence type="ECO:0000313" key="4">
    <source>
        <dbReference type="Proteomes" id="UP000835052"/>
    </source>
</evidence>
<feature type="domain" description="Costars" evidence="2">
    <location>
        <begin position="61"/>
        <end position="136"/>
    </location>
</feature>
<evidence type="ECO:0000259" key="2">
    <source>
        <dbReference type="SMART" id="SM01283"/>
    </source>
</evidence>
<dbReference type="EMBL" id="CAJGYM010000003">
    <property type="protein sequence ID" value="CAD6185968.1"/>
    <property type="molecule type" value="Genomic_DNA"/>
</dbReference>
<name>A0A8S1GT40_9PELO</name>
<protein>
    <recommendedName>
        <fullName evidence="2">Costars domain-containing protein</fullName>
    </recommendedName>
</protein>
<dbReference type="GO" id="GO:0003779">
    <property type="term" value="F:actin binding"/>
    <property type="evidence" value="ECO:0007669"/>
    <property type="project" value="InterPro"/>
</dbReference>
<proteinExistence type="predicted"/>
<comment type="caution">
    <text evidence="3">The sequence shown here is derived from an EMBL/GenBank/DDBJ whole genome shotgun (WGS) entry which is preliminary data.</text>
</comment>
<evidence type="ECO:0000256" key="1">
    <source>
        <dbReference type="SAM" id="MobiDB-lite"/>
    </source>
</evidence>
<dbReference type="SMART" id="SM01283">
    <property type="entry name" value="Costars"/>
    <property type="match status" value="1"/>
</dbReference>
<dbReference type="InterPro" id="IPR027817">
    <property type="entry name" value="Costars_dom"/>
</dbReference>
<accession>A0A8S1GT40</accession>
<dbReference type="OrthoDB" id="9871914at2759"/>
<dbReference type="Gene3D" id="1.10.10.1540">
    <property type="entry name" value="Costar domain"/>
    <property type="match status" value="1"/>
</dbReference>
<dbReference type="GO" id="GO:0030017">
    <property type="term" value="C:sarcomere"/>
    <property type="evidence" value="ECO:0007669"/>
    <property type="project" value="TreeGrafter"/>
</dbReference>
<reference evidence="3" key="1">
    <citation type="submission" date="2020-10" db="EMBL/GenBank/DDBJ databases">
        <authorList>
            <person name="Kikuchi T."/>
        </authorList>
    </citation>
    <scope>NUCLEOTIDE SEQUENCE</scope>
    <source>
        <strain evidence="3">NKZ352</strain>
    </source>
</reference>
<dbReference type="PANTHER" id="PTHR22739">
    <property type="entry name" value="STRIATED MUSCLE ACTIVATOR OF RHO-DEPENDENT SIGNALING-RELATED"/>
    <property type="match status" value="1"/>
</dbReference>
<feature type="region of interest" description="Disordered" evidence="1">
    <location>
        <begin position="218"/>
        <end position="259"/>
    </location>
</feature>
<sequence length="259" mass="28955">MPILSAHDTIQKFNAVAEQNEEELKKNPYSDSYDIQKFSAKDYGRPPPGSKTEARGKKAAAYICRELLFLCETIEANAHGDPPHRWIKFGPLFTTYSYYSGSLVGMLIRARKYGLLHFTGEMLYQVQDDDKVITMLLPLEEIRKGLVASGDPANCVAIRRGSSLDTEQSPVFIPPETSHVSEKSQRPLLKSAGSLQNARNTVGWSDVELEKCQDALRTARRKFENTPSSSTEKEPENRGPKKAWKPKDTSKAPVFCTNG</sequence>
<dbReference type="InterPro" id="IPR038095">
    <property type="entry name" value="Costars_sf"/>
</dbReference>
<dbReference type="Proteomes" id="UP000835052">
    <property type="component" value="Unassembled WGS sequence"/>
</dbReference>
<dbReference type="GO" id="GO:0035025">
    <property type="term" value="P:positive regulation of Rho protein signal transduction"/>
    <property type="evidence" value="ECO:0007669"/>
    <property type="project" value="InterPro"/>
</dbReference>
<dbReference type="AlphaFoldDB" id="A0A8S1GT40"/>
<dbReference type="InterPro" id="IPR026111">
    <property type="entry name" value="Abra"/>
</dbReference>
<gene>
    <name evidence="3" type="ORF">CAUJ_LOCUS1887</name>
</gene>
<feature type="compositionally biased region" description="Basic and acidic residues" evidence="1">
    <location>
        <begin position="231"/>
        <end position="250"/>
    </location>
</feature>
<evidence type="ECO:0000313" key="3">
    <source>
        <dbReference type="EMBL" id="CAD6185968.1"/>
    </source>
</evidence>